<sequence>MAPLAQLFVSPLAAAATAVARPVAAAVEGDVESLEYRGSPQSTSCRPSDVMTRKSWHTLSNKENKAYLDAESAHVSLTEVVHYAGQFLPYHPLSVFAHEEALRRESDRGRLHQLGGAQGYGERCLAKATGLGFWVCVEASPHTAGHAGIGLQMTKPMSSPGNPLFYLHHAYLDMLWTKCRAQNPSLRLTEMGGPDPSTIPNVTRPYEAPVPIIIGGPANVTTLNHVLQMHGLTRDRHIREIINTKGFLCYGYDQ</sequence>
<feature type="signal peptide" evidence="3">
    <location>
        <begin position="1"/>
        <end position="20"/>
    </location>
</feature>
<evidence type="ECO:0000313" key="5">
    <source>
        <dbReference type="EMBL" id="KAK0728332.1"/>
    </source>
</evidence>
<reference evidence="5" key="1">
    <citation type="submission" date="2023-06" db="EMBL/GenBank/DDBJ databases">
        <title>Genome-scale phylogeny and comparative genomics of the fungal order Sordariales.</title>
        <authorList>
            <consortium name="Lawrence Berkeley National Laboratory"/>
            <person name="Hensen N."/>
            <person name="Bonometti L."/>
            <person name="Westerberg I."/>
            <person name="Brannstrom I.O."/>
            <person name="Guillou S."/>
            <person name="Cros-Aarteil S."/>
            <person name="Calhoun S."/>
            <person name="Haridas S."/>
            <person name="Kuo A."/>
            <person name="Mondo S."/>
            <person name="Pangilinan J."/>
            <person name="Riley R."/>
            <person name="LaButti K."/>
            <person name="Andreopoulos B."/>
            <person name="Lipzen A."/>
            <person name="Chen C."/>
            <person name="Yanf M."/>
            <person name="Daum C."/>
            <person name="Ng V."/>
            <person name="Clum A."/>
            <person name="Steindorff A."/>
            <person name="Ohm R."/>
            <person name="Martin F."/>
            <person name="Silar P."/>
            <person name="Natvig D."/>
            <person name="Lalanne C."/>
            <person name="Gautier V."/>
            <person name="Ament-velasquez S.L."/>
            <person name="Kruys A."/>
            <person name="Hutchinson M.I."/>
            <person name="Powell A.J."/>
            <person name="Barry K."/>
            <person name="Miller A.N."/>
            <person name="Grigoriev I.V."/>
            <person name="Debuchy R."/>
            <person name="Gladieux P."/>
            <person name="Thoren M.H."/>
            <person name="Johannesson H."/>
        </authorList>
    </citation>
    <scope>NUCLEOTIDE SEQUENCE</scope>
    <source>
        <strain evidence="5">SMH2392-1A</strain>
    </source>
</reference>
<dbReference type="GeneID" id="85328249"/>
<dbReference type="EMBL" id="JAUIRO010000002">
    <property type="protein sequence ID" value="KAK0728332.1"/>
    <property type="molecule type" value="Genomic_DNA"/>
</dbReference>
<dbReference type="PANTHER" id="PTHR11474">
    <property type="entry name" value="TYROSINASE FAMILY MEMBER"/>
    <property type="match status" value="1"/>
</dbReference>
<dbReference type="GO" id="GO:0046872">
    <property type="term" value="F:metal ion binding"/>
    <property type="evidence" value="ECO:0007669"/>
    <property type="project" value="UniProtKB-KW"/>
</dbReference>
<name>A0AA40E7V1_9PEZI</name>
<protein>
    <recommendedName>
        <fullName evidence="4">Tyrosinase copper-binding domain-containing protein</fullName>
    </recommendedName>
</protein>
<keyword evidence="6" id="KW-1185">Reference proteome</keyword>
<gene>
    <name evidence="5" type="ORF">B0T26DRAFT_748565</name>
</gene>
<dbReference type="GO" id="GO:0016491">
    <property type="term" value="F:oxidoreductase activity"/>
    <property type="evidence" value="ECO:0007669"/>
    <property type="project" value="InterPro"/>
</dbReference>
<dbReference type="Gene3D" id="1.10.1280.10">
    <property type="entry name" value="Di-copper center containing domain from catechol oxidase"/>
    <property type="match status" value="2"/>
</dbReference>
<evidence type="ECO:0000256" key="2">
    <source>
        <dbReference type="ARBA" id="ARBA00023008"/>
    </source>
</evidence>
<organism evidence="5 6">
    <name type="scientific">Lasiosphaeria miniovina</name>
    <dbReference type="NCBI Taxonomy" id="1954250"/>
    <lineage>
        <taxon>Eukaryota</taxon>
        <taxon>Fungi</taxon>
        <taxon>Dikarya</taxon>
        <taxon>Ascomycota</taxon>
        <taxon>Pezizomycotina</taxon>
        <taxon>Sordariomycetes</taxon>
        <taxon>Sordariomycetidae</taxon>
        <taxon>Sordariales</taxon>
        <taxon>Lasiosphaeriaceae</taxon>
        <taxon>Lasiosphaeria</taxon>
    </lineage>
</organism>
<dbReference type="RefSeq" id="XP_060301187.1">
    <property type="nucleotide sequence ID" value="XM_060444979.1"/>
</dbReference>
<keyword evidence="2" id="KW-0186">Copper</keyword>
<dbReference type="SUPFAM" id="SSF48056">
    <property type="entry name" value="Di-copper centre-containing domain"/>
    <property type="match status" value="1"/>
</dbReference>
<dbReference type="PANTHER" id="PTHR11474:SF126">
    <property type="entry name" value="TYROSINASE-LIKE PROTEIN TYR-1-RELATED"/>
    <property type="match status" value="1"/>
</dbReference>
<dbReference type="Proteomes" id="UP001172101">
    <property type="component" value="Unassembled WGS sequence"/>
</dbReference>
<comment type="caution">
    <text evidence="5">The sequence shown here is derived from an EMBL/GenBank/DDBJ whole genome shotgun (WGS) entry which is preliminary data.</text>
</comment>
<keyword evidence="1" id="KW-0479">Metal-binding</keyword>
<accession>A0AA40E7V1</accession>
<keyword evidence="3" id="KW-0732">Signal</keyword>
<dbReference type="InterPro" id="IPR002227">
    <property type="entry name" value="Tyrosinase_Cu-bd"/>
</dbReference>
<evidence type="ECO:0000259" key="4">
    <source>
        <dbReference type="Pfam" id="PF00264"/>
    </source>
</evidence>
<evidence type="ECO:0000256" key="3">
    <source>
        <dbReference type="SAM" id="SignalP"/>
    </source>
</evidence>
<dbReference type="InterPro" id="IPR050316">
    <property type="entry name" value="Tyrosinase/Hemocyanin"/>
</dbReference>
<proteinExistence type="predicted"/>
<evidence type="ECO:0000256" key="1">
    <source>
        <dbReference type="ARBA" id="ARBA00022723"/>
    </source>
</evidence>
<evidence type="ECO:0000313" key="6">
    <source>
        <dbReference type="Proteomes" id="UP001172101"/>
    </source>
</evidence>
<feature type="chain" id="PRO_5041429341" description="Tyrosinase copper-binding domain-containing protein" evidence="3">
    <location>
        <begin position="21"/>
        <end position="254"/>
    </location>
</feature>
<feature type="domain" description="Tyrosinase copper-binding" evidence="4">
    <location>
        <begin position="139"/>
        <end position="178"/>
    </location>
</feature>
<dbReference type="AlphaFoldDB" id="A0AA40E7V1"/>
<dbReference type="Pfam" id="PF00264">
    <property type="entry name" value="Tyrosinase"/>
    <property type="match status" value="1"/>
</dbReference>
<dbReference type="InterPro" id="IPR008922">
    <property type="entry name" value="Di-copper_centre_dom_sf"/>
</dbReference>